<dbReference type="PANTHER" id="PTHR47053:SF5">
    <property type="entry name" value="BIFUNCTIONAL MURAMIDASE_DL-ENDOPEPTIDASE CWLT"/>
    <property type="match status" value="1"/>
</dbReference>
<comment type="similarity">
    <text evidence="1">Belongs to the peptidase C40 family.</text>
</comment>
<evidence type="ECO:0000256" key="3">
    <source>
        <dbReference type="ARBA" id="ARBA00022801"/>
    </source>
</evidence>
<dbReference type="InterPro" id="IPR023346">
    <property type="entry name" value="Lysozyme-like_dom_sf"/>
</dbReference>
<dbReference type="InterPro" id="IPR038765">
    <property type="entry name" value="Papain-like_cys_pep_sf"/>
</dbReference>
<name>A0A9W3SJQ0_BACTU</name>
<dbReference type="GO" id="GO:0006508">
    <property type="term" value="P:proteolysis"/>
    <property type="evidence" value="ECO:0007669"/>
    <property type="project" value="UniProtKB-KW"/>
</dbReference>
<evidence type="ECO:0000259" key="6">
    <source>
        <dbReference type="PROSITE" id="PS51935"/>
    </source>
</evidence>
<keyword evidence="2" id="KW-0645">Protease</keyword>
<accession>A0A9W3SJQ0</accession>
<dbReference type="Pfam" id="PF13702">
    <property type="entry name" value="Lysozyme_like"/>
    <property type="match status" value="1"/>
</dbReference>
<dbReference type="Pfam" id="PF00877">
    <property type="entry name" value="NLPC_P60"/>
    <property type="match status" value="1"/>
</dbReference>
<protein>
    <submittedName>
        <fullName evidence="7">NlpC/P60 family protein</fullName>
    </submittedName>
</protein>
<dbReference type="Gene3D" id="1.10.530.10">
    <property type="match status" value="1"/>
</dbReference>
<keyword evidence="5" id="KW-0472">Membrane</keyword>
<dbReference type="PROSITE" id="PS51935">
    <property type="entry name" value="NLPC_P60"/>
    <property type="match status" value="1"/>
</dbReference>
<feature type="domain" description="NlpC/P60" evidence="6">
    <location>
        <begin position="265"/>
        <end position="384"/>
    </location>
</feature>
<evidence type="ECO:0000256" key="5">
    <source>
        <dbReference type="SAM" id="Phobius"/>
    </source>
</evidence>
<evidence type="ECO:0000256" key="1">
    <source>
        <dbReference type="ARBA" id="ARBA00007074"/>
    </source>
</evidence>
<evidence type="ECO:0000313" key="7">
    <source>
        <dbReference type="EMBL" id="ANS52120.1"/>
    </source>
</evidence>
<dbReference type="InterPro" id="IPR051202">
    <property type="entry name" value="Peptidase_C40"/>
</dbReference>
<keyword evidence="7" id="KW-0614">Plasmid</keyword>
<keyword evidence="3" id="KW-0378">Hydrolase</keyword>
<organism evidence="7 8">
    <name type="scientific">Bacillus thuringiensis</name>
    <dbReference type="NCBI Taxonomy" id="1428"/>
    <lineage>
        <taxon>Bacteria</taxon>
        <taxon>Bacillati</taxon>
        <taxon>Bacillota</taxon>
        <taxon>Bacilli</taxon>
        <taxon>Bacillales</taxon>
        <taxon>Bacillaceae</taxon>
        <taxon>Bacillus</taxon>
        <taxon>Bacillus cereus group</taxon>
    </lineage>
</organism>
<dbReference type="Proteomes" id="UP000092743">
    <property type="component" value="Plasmid p120416"/>
</dbReference>
<gene>
    <name evidence="7" type="ORF">BT246_68290</name>
</gene>
<dbReference type="InterPro" id="IPR000064">
    <property type="entry name" value="NLP_P60_dom"/>
</dbReference>
<reference evidence="7 8" key="1">
    <citation type="submission" date="2016-04" db="EMBL/GenBank/DDBJ databases">
        <title>High quality genome of the nematocidal Bacillus thuringiensis MYBT18246.</title>
        <authorList>
            <person name="Hollensteiner J."/>
            <person name="Poehlein A."/>
            <person name="Sproeer C."/>
            <person name="Bunk B."/>
            <person name="Rosenstiel P."/>
            <person name="Schulenburg H."/>
            <person name="Liesegang H."/>
        </authorList>
    </citation>
    <scope>NUCLEOTIDE SEQUENCE [LARGE SCALE GENOMIC DNA]</scope>
    <source>
        <strain evidence="7 8">MYBT18246</strain>
        <plasmid evidence="7 8">p120416</plasmid>
    </source>
</reference>
<evidence type="ECO:0000256" key="4">
    <source>
        <dbReference type="ARBA" id="ARBA00022807"/>
    </source>
</evidence>
<dbReference type="InterPro" id="IPR047194">
    <property type="entry name" value="CwlT-like_lysozyme"/>
</dbReference>
<keyword evidence="5" id="KW-0812">Transmembrane</keyword>
<dbReference type="EMBL" id="CP015354">
    <property type="protein sequence ID" value="ANS52120.1"/>
    <property type="molecule type" value="Genomic_DNA"/>
</dbReference>
<keyword evidence="5" id="KW-1133">Transmembrane helix</keyword>
<proteinExistence type="inferred from homology"/>
<feature type="transmembrane region" description="Helical" evidence="5">
    <location>
        <begin position="35"/>
        <end position="59"/>
    </location>
</feature>
<keyword evidence="4" id="KW-0788">Thiol protease</keyword>
<dbReference type="AlphaFoldDB" id="A0A9W3SJQ0"/>
<dbReference type="RefSeq" id="WP_065486747.1">
    <property type="nucleotide sequence ID" value="NZ_CP015354.1"/>
</dbReference>
<dbReference type="SUPFAM" id="SSF54001">
    <property type="entry name" value="Cysteine proteinases"/>
    <property type="match status" value="1"/>
</dbReference>
<evidence type="ECO:0000256" key="2">
    <source>
        <dbReference type="ARBA" id="ARBA00022670"/>
    </source>
</evidence>
<dbReference type="SUPFAM" id="SSF53955">
    <property type="entry name" value="Lysozyme-like"/>
    <property type="match status" value="1"/>
</dbReference>
<dbReference type="GO" id="GO:0008234">
    <property type="term" value="F:cysteine-type peptidase activity"/>
    <property type="evidence" value="ECO:0007669"/>
    <property type="project" value="UniProtKB-KW"/>
</dbReference>
<geneLocation type="plasmid" evidence="7 8">
    <name>p120416</name>
</geneLocation>
<evidence type="ECO:0000313" key="8">
    <source>
        <dbReference type="Proteomes" id="UP000092743"/>
    </source>
</evidence>
<dbReference type="CDD" id="cd16891">
    <property type="entry name" value="CwlT-like"/>
    <property type="match status" value="1"/>
</dbReference>
<sequence>MKAQIKEYVDEMVQEELIEDVQKKKKKKKPGKLKIFFFILLAKIFGVLLFFSFLVFVLFGQGIGKKEEGGQNANPIGSGVGTATVPAEVLKWEPLVRKYAQEFGVEPYVPLMLSLIMQESGGSLLDVMQSAEGAFNTRYPKIQNGISDPDYSIWCGVQEFKHSITIANVQSPSDINRIKLALQTYNFGPGFLNFINRNGGEYTLELAKQFALEHNGGRTQCGFRSPYCYGDFSYVEKVLKYYQVSNNGTNPGTGTADGMGDGPANAKFNEIMALVSPYDGYPYVFGGRQPPYFDCSGLIEWSYNKLGIRISGTAADMYNQTVPVDKPAPGDLVFFQGTYKPGISHIGIYIGDNKMFNAGGTHLHYADLSKKYWADHFVGIRRVK</sequence>
<dbReference type="Gene3D" id="3.90.1720.10">
    <property type="entry name" value="endopeptidase domain like (from Nostoc punctiforme)"/>
    <property type="match status" value="1"/>
</dbReference>
<dbReference type="PANTHER" id="PTHR47053">
    <property type="entry name" value="MUREIN DD-ENDOPEPTIDASE MEPH-RELATED"/>
    <property type="match status" value="1"/>
</dbReference>